<feature type="binding site" evidence="8">
    <location>
        <position position="176"/>
    </location>
    <ligand>
        <name>ATP</name>
        <dbReference type="ChEBI" id="CHEBI:30616"/>
    </ligand>
</feature>
<evidence type="ECO:0000256" key="6">
    <source>
        <dbReference type="ARBA" id="ARBA00022840"/>
    </source>
</evidence>
<comment type="catalytic activity">
    <reaction evidence="8">
        <text>L-threonyl-[protein] + ATP = 3-O-(5'-adenylyl)-L-threonyl-[protein] + diphosphate</text>
        <dbReference type="Rhea" id="RHEA:54292"/>
        <dbReference type="Rhea" id="RHEA-COMP:11060"/>
        <dbReference type="Rhea" id="RHEA-COMP:13847"/>
        <dbReference type="ChEBI" id="CHEBI:30013"/>
        <dbReference type="ChEBI" id="CHEBI:30616"/>
        <dbReference type="ChEBI" id="CHEBI:33019"/>
        <dbReference type="ChEBI" id="CHEBI:138113"/>
        <dbReference type="EC" id="2.7.7.108"/>
    </reaction>
</comment>
<feature type="binding site" evidence="8">
    <location>
        <position position="122"/>
    </location>
    <ligand>
        <name>ATP</name>
        <dbReference type="ChEBI" id="CHEBI:30616"/>
    </ligand>
</feature>
<evidence type="ECO:0000313" key="10">
    <source>
        <dbReference type="Proteomes" id="UP001526246"/>
    </source>
</evidence>
<feature type="binding site" evidence="8">
    <location>
        <position position="260"/>
    </location>
    <ligand>
        <name>Mg(2+)</name>
        <dbReference type="ChEBI" id="CHEBI:18420"/>
    </ligand>
</feature>
<feature type="binding site" evidence="8">
    <location>
        <position position="87"/>
    </location>
    <ligand>
        <name>ATP</name>
        <dbReference type="ChEBI" id="CHEBI:30616"/>
    </ligand>
</feature>
<feature type="active site" description="Proton acceptor" evidence="8">
    <location>
        <position position="250"/>
    </location>
</feature>
<feature type="binding site" evidence="8">
    <location>
        <position position="123"/>
    </location>
    <ligand>
        <name>ATP</name>
        <dbReference type="ChEBI" id="CHEBI:30616"/>
    </ligand>
</feature>
<dbReference type="Proteomes" id="UP001526246">
    <property type="component" value="Unassembled WGS sequence"/>
</dbReference>
<name>A0ABT3JCG7_9SPHN</name>
<evidence type="ECO:0000256" key="7">
    <source>
        <dbReference type="ARBA" id="ARBA00022842"/>
    </source>
</evidence>
<dbReference type="PANTHER" id="PTHR32057">
    <property type="entry name" value="PROTEIN ADENYLYLTRANSFERASE SELO, MITOCHONDRIAL"/>
    <property type="match status" value="1"/>
</dbReference>
<feature type="binding site" evidence="8">
    <location>
        <position position="89"/>
    </location>
    <ligand>
        <name>ATP</name>
        <dbReference type="ChEBI" id="CHEBI:30616"/>
    </ligand>
</feature>
<dbReference type="NCBIfam" id="NF000658">
    <property type="entry name" value="PRK00029.1"/>
    <property type="match status" value="1"/>
</dbReference>
<evidence type="ECO:0000256" key="2">
    <source>
        <dbReference type="ARBA" id="ARBA00022679"/>
    </source>
</evidence>
<keyword evidence="2 8" id="KW-0808">Transferase</keyword>
<accession>A0ABT3JCG7</accession>
<comment type="catalytic activity">
    <reaction evidence="8">
        <text>L-seryl-[protein] + UTP = O-(5'-uridylyl)-L-seryl-[protein] + diphosphate</text>
        <dbReference type="Rhea" id="RHEA:64604"/>
        <dbReference type="Rhea" id="RHEA-COMP:9863"/>
        <dbReference type="Rhea" id="RHEA-COMP:16635"/>
        <dbReference type="ChEBI" id="CHEBI:29999"/>
        <dbReference type="ChEBI" id="CHEBI:33019"/>
        <dbReference type="ChEBI" id="CHEBI:46398"/>
        <dbReference type="ChEBI" id="CHEBI:156051"/>
    </reaction>
</comment>
<evidence type="ECO:0000256" key="4">
    <source>
        <dbReference type="ARBA" id="ARBA00022723"/>
    </source>
</evidence>
<keyword evidence="3 8" id="KW-0548">Nucleotidyltransferase</keyword>
<feature type="binding site" evidence="8">
    <location>
        <position position="110"/>
    </location>
    <ligand>
        <name>ATP</name>
        <dbReference type="ChEBI" id="CHEBI:30616"/>
    </ligand>
</feature>
<evidence type="ECO:0000256" key="5">
    <source>
        <dbReference type="ARBA" id="ARBA00022741"/>
    </source>
</evidence>
<dbReference type="EC" id="2.7.7.-" evidence="8"/>
<feature type="binding site" evidence="8">
    <location>
        <position position="183"/>
    </location>
    <ligand>
        <name>ATP</name>
        <dbReference type="ChEBI" id="CHEBI:30616"/>
    </ligand>
</feature>
<evidence type="ECO:0000256" key="3">
    <source>
        <dbReference type="ARBA" id="ARBA00022695"/>
    </source>
</evidence>
<feature type="binding site" evidence="8">
    <location>
        <position position="260"/>
    </location>
    <ligand>
        <name>ATP</name>
        <dbReference type="ChEBI" id="CHEBI:30616"/>
    </ligand>
</feature>
<evidence type="ECO:0000313" key="9">
    <source>
        <dbReference type="EMBL" id="MCW3796760.1"/>
    </source>
</evidence>
<comment type="catalytic activity">
    <reaction evidence="8">
        <text>L-tyrosyl-[protein] + ATP = O-(5'-adenylyl)-L-tyrosyl-[protein] + diphosphate</text>
        <dbReference type="Rhea" id="RHEA:54288"/>
        <dbReference type="Rhea" id="RHEA-COMP:10136"/>
        <dbReference type="Rhea" id="RHEA-COMP:13846"/>
        <dbReference type="ChEBI" id="CHEBI:30616"/>
        <dbReference type="ChEBI" id="CHEBI:33019"/>
        <dbReference type="ChEBI" id="CHEBI:46858"/>
        <dbReference type="ChEBI" id="CHEBI:83624"/>
        <dbReference type="EC" id="2.7.7.108"/>
    </reaction>
</comment>
<dbReference type="RefSeq" id="WP_264880688.1">
    <property type="nucleotide sequence ID" value="NZ_JAPDOB010000001.1"/>
</dbReference>
<comment type="caution">
    <text evidence="9">The sequence shown here is derived from an EMBL/GenBank/DDBJ whole genome shotgun (WGS) entry which is preliminary data.</text>
</comment>
<evidence type="ECO:0000256" key="8">
    <source>
        <dbReference type="HAMAP-Rule" id="MF_00692"/>
    </source>
</evidence>
<comment type="catalytic activity">
    <reaction evidence="8">
        <text>L-histidyl-[protein] + UTP = N(tele)-(5'-uridylyl)-L-histidyl-[protein] + diphosphate</text>
        <dbReference type="Rhea" id="RHEA:83891"/>
        <dbReference type="Rhea" id="RHEA-COMP:9745"/>
        <dbReference type="Rhea" id="RHEA-COMP:20239"/>
        <dbReference type="ChEBI" id="CHEBI:29979"/>
        <dbReference type="ChEBI" id="CHEBI:33019"/>
        <dbReference type="ChEBI" id="CHEBI:46398"/>
        <dbReference type="ChEBI" id="CHEBI:233474"/>
    </reaction>
</comment>
<dbReference type="EC" id="2.7.7.108" evidence="8"/>
<dbReference type="InterPro" id="IPR003846">
    <property type="entry name" value="SelO"/>
</dbReference>
<keyword evidence="8" id="KW-0464">Manganese</keyword>
<keyword evidence="7 8" id="KW-0460">Magnesium</keyword>
<keyword evidence="4 8" id="KW-0479">Metal-binding</keyword>
<dbReference type="HAMAP" id="MF_00692">
    <property type="entry name" value="SelO"/>
    <property type="match status" value="1"/>
</dbReference>
<keyword evidence="5 8" id="KW-0547">Nucleotide-binding</keyword>
<keyword evidence="10" id="KW-1185">Reference proteome</keyword>
<comment type="catalytic activity">
    <reaction evidence="8">
        <text>L-tyrosyl-[protein] + UTP = O-(5'-uridylyl)-L-tyrosyl-[protein] + diphosphate</text>
        <dbReference type="Rhea" id="RHEA:83887"/>
        <dbReference type="Rhea" id="RHEA-COMP:10136"/>
        <dbReference type="Rhea" id="RHEA-COMP:20238"/>
        <dbReference type="ChEBI" id="CHEBI:33019"/>
        <dbReference type="ChEBI" id="CHEBI:46398"/>
        <dbReference type="ChEBI" id="CHEBI:46858"/>
        <dbReference type="ChEBI" id="CHEBI:90602"/>
    </reaction>
</comment>
<comment type="catalytic activity">
    <reaction evidence="8">
        <text>L-seryl-[protein] + ATP = 3-O-(5'-adenylyl)-L-seryl-[protein] + diphosphate</text>
        <dbReference type="Rhea" id="RHEA:58120"/>
        <dbReference type="Rhea" id="RHEA-COMP:9863"/>
        <dbReference type="Rhea" id="RHEA-COMP:15073"/>
        <dbReference type="ChEBI" id="CHEBI:29999"/>
        <dbReference type="ChEBI" id="CHEBI:30616"/>
        <dbReference type="ChEBI" id="CHEBI:33019"/>
        <dbReference type="ChEBI" id="CHEBI:142516"/>
        <dbReference type="EC" id="2.7.7.108"/>
    </reaction>
</comment>
<proteinExistence type="inferred from homology"/>
<protein>
    <recommendedName>
        <fullName evidence="8">Protein nucleotidyltransferase YdiU</fullName>
        <ecNumber evidence="8">2.7.7.-</ecNumber>
    </recommendedName>
    <alternativeName>
        <fullName evidence="8">Protein adenylyltransferase YdiU</fullName>
        <ecNumber evidence="8">2.7.7.108</ecNumber>
    </alternativeName>
    <alternativeName>
        <fullName evidence="8">Protein uridylyltransferase YdiU</fullName>
        <ecNumber evidence="8">2.7.7.-</ecNumber>
    </alternativeName>
</protein>
<sequence length="456" mass="50746">MSLTQAYRPDPRILELGEAFFDPVEPARFPSARARFLNRRAAEPLGLADMDWEAHLHRFEPLPDNLPQPLALRYHGHQFRSYNPELGDGRGFLFAQLRGADGRLLDLGTKGSGQTPWSRFGDGRLTLKGAVREVLATEMLEALGVGTSKTFAVFETGEDLVRNDEPSPTRSAVLTRLSHGHIRIGTFQRLAYHDDAENMARLVRYCLQHLYGDDPEAGAVQLFDRVSQATATLAASYMAAGFVHGVLNTDNINITGESFDYGPWRFTPDWDPSFTAAYFDQTGLYAFGRQPEAVQWNLAQLAGCLTYVADAAEISELLQGWADRFQAALIDGLLKRLGIAHLDADSDRALARATVTALAGKTVEIDRFFFDWRGGRVPADPRYDDPVFHDLRQLLAGRERLPTHPYWSDPQPCSMHIEEVEAIWAPIAQGDDWTAFDAKVAAIRRMGDAMRDGAPA</sequence>
<organism evidence="9 10">
    <name type="scientific">Sphingomonas arvum</name>
    <dbReference type="NCBI Taxonomy" id="2992113"/>
    <lineage>
        <taxon>Bacteria</taxon>
        <taxon>Pseudomonadati</taxon>
        <taxon>Pseudomonadota</taxon>
        <taxon>Alphaproteobacteria</taxon>
        <taxon>Sphingomonadales</taxon>
        <taxon>Sphingomonadaceae</taxon>
        <taxon>Sphingomonas</taxon>
    </lineage>
</organism>
<feature type="binding site" evidence="8">
    <location>
        <position position="251"/>
    </location>
    <ligand>
        <name>Mg(2+)</name>
        <dbReference type="ChEBI" id="CHEBI:18420"/>
    </ligand>
</feature>
<evidence type="ECO:0000256" key="1">
    <source>
        <dbReference type="ARBA" id="ARBA00009747"/>
    </source>
</evidence>
<dbReference type="Pfam" id="PF02696">
    <property type="entry name" value="SelO"/>
    <property type="match status" value="1"/>
</dbReference>
<gene>
    <name evidence="8" type="primary">ydiU</name>
    <name evidence="8" type="synonym">selO</name>
    <name evidence="9" type="ORF">OMW55_02925</name>
</gene>
<comment type="similarity">
    <text evidence="1 8">Belongs to the SELO family.</text>
</comment>
<comment type="function">
    <text evidence="8">Nucleotidyltransferase involved in the post-translational modification of proteins. It can catalyze the addition of adenosine monophosphate (AMP) or uridine monophosphate (UMP) to a protein, resulting in modifications known as AMPylation and UMPylation.</text>
</comment>
<dbReference type="EMBL" id="JAPDOB010000001">
    <property type="protein sequence ID" value="MCW3796760.1"/>
    <property type="molecule type" value="Genomic_DNA"/>
</dbReference>
<dbReference type="PANTHER" id="PTHR32057:SF14">
    <property type="entry name" value="PROTEIN ADENYLYLTRANSFERASE SELO, MITOCHONDRIAL"/>
    <property type="match status" value="1"/>
</dbReference>
<reference evidence="9 10" key="1">
    <citation type="submission" date="2022-10" db="EMBL/GenBank/DDBJ databases">
        <title>Sphingomonas sp.</title>
        <authorList>
            <person name="Jin C."/>
        </authorList>
    </citation>
    <scope>NUCLEOTIDE SEQUENCE [LARGE SCALE GENOMIC DNA]</scope>
    <source>
        <strain evidence="9 10">BN140010</strain>
    </source>
</reference>
<feature type="binding site" evidence="8">
    <location>
        <position position="90"/>
    </location>
    <ligand>
        <name>ATP</name>
        <dbReference type="ChEBI" id="CHEBI:30616"/>
    </ligand>
</feature>
<comment type="cofactor">
    <cofactor evidence="8">
        <name>Mg(2+)</name>
        <dbReference type="ChEBI" id="CHEBI:18420"/>
    </cofactor>
    <cofactor evidence="8">
        <name>Mn(2+)</name>
        <dbReference type="ChEBI" id="CHEBI:29035"/>
    </cofactor>
</comment>
<keyword evidence="6 8" id="KW-0067">ATP-binding</keyword>